<evidence type="ECO:0000313" key="1">
    <source>
        <dbReference type="Proteomes" id="UP000887579"/>
    </source>
</evidence>
<accession>A0AC34FFR0</accession>
<dbReference type="Proteomes" id="UP000887579">
    <property type="component" value="Unplaced"/>
</dbReference>
<dbReference type="WBParaSite" id="ES5_v2.g16244.t1">
    <property type="protein sequence ID" value="ES5_v2.g16244.t1"/>
    <property type="gene ID" value="ES5_v2.g16244"/>
</dbReference>
<sequence>MYEAIRFNNISTWGPIDEFLQIWYSRFVDSLWAKIQARTCRCQLYDFFVDGARNSGDTVLQQYLENSYDPALCEINDQTMYKWNLFLNRVEIKNRAAKFIRIGDLSLSILHELAKAYLPAARYTFYFEAPPYPLVIYMWAYFTSPPPYEGADVKTYERAQVKMGGTYFNNSFPALNLAGRQDDFLSIFAYYLDMSFTYYRQFKRVPLDPTDDITWYHLTLYFCRKDYLNSKRSQYSSSSTIAICTTPAPPTTTTPPCSPPLNTAEIFVGTGVVLVGTTNFPKAAPVGTCANSANGVTFYYNGSTPKEYNNNEDAVWVGQWIRTNCTSPCICTSTACYTPQPGNPSLDPNIFLYPHCSAPNQCFIAAIFTSEGALVNPSDPADKFNAIDQTIVDVNDSNYPKVISIGCGGCPVAT</sequence>
<organism evidence="1 2">
    <name type="scientific">Panagrolaimus sp. ES5</name>
    <dbReference type="NCBI Taxonomy" id="591445"/>
    <lineage>
        <taxon>Eukaryota</taxon>
        <taxon>Metazoa</taxon>
        <taxon>Ecdysozoa</taxon>
        <taxon>Nematoda</taxon>
        <taxon>Chromadorea</taxon>
        <taxon>Rhabditida</taxon>
        <taxon>Tylenchina</taxon>
        <taxon>Panagrolaimomorpha</taxon>
        <taxon>Panagrolaimoidea</taxon>
        <taxon>Panagrolaimidae</taxon>
        <taxon>Panagrolaimus</taxon>
    </lineage>
</organism>
<protein>
    <submittedName>
        <fullName evidence="2">Uncharacterized protein</fullName>
    </submittedName>
</protein>
<proteinExistence type="predicted"/>
<evidence type="ECO:0000313" key="2">
    <source>
        <dbReference type="WBParaSite" id="ES5_v2.g16244.t1"/>
    </source>
</evidence>
<name>A0AC34FFR0_9BILA</name>
<reference evidence="2" key="1">
    <citation type="submission" date="2022-11" db="UniProtKB">
        <authorList>
            <consortium name="WormBaseParasite"/>
        </authorList>
    </citation>
    <scope>IDENTIFICATION</scope>
</reference>